<dbReference type="GO" id="GO:0015986">
    <property type="term" value="P:proton motive force-driven ATP synthesis"/>
    <property type="evidence" value="ECO:0007669"/>
    <property type="project" value="InterPro"/>
</dbReference>
<name>A0A2U8BRL9_9RICK</name>
<reference evidence="3 4" key="1">
    <citation type="journal article" date="2018" name="Genome Biol. Evol.">
        <title>The Genome Sequence of "Candidatus Fokinia solitaria": Insights on Reductive Evolution in Rickettsiales.</title>
        <authorList>
            <person name="Floriano A.M."/>
            <person name="Castelli M."/>
            <person name="Krenek S."/>
            <person name="Berendonk T.U."/>
            <person name="Bazzocchi C."/>
            <person name="Petroni G."/>
            <person name="Sassera D."/>
        </authorList>
    </citation>
    <scope>NUCLEOTIDE SEQUENCE [LARGE SCALE GENOMIC DNA]</scope>
    <source>
        <strain evidence="3">Rio ETE_ALG 3VII</strain>
    </source>
</reference>
<protein>
    <submittedName>
        <fullName evidence="3">Putative ATP synthase subunit epsilon</fullName>
    </submittedName>
</protein>
<organism evidence="3 4">
    <name type="scientific">Candidatus Fokinia solitaria</name>
    <dbReference type="NCBI Taxonomy" id="1802984"/>
    <lineage>
        <taxon>Bacteria</taxon>
        <taxon>Pseudomonadati</taxon>
        <taxon>Pseudomonadota</taxon>
        <taxon>Alphaproteobacteria</taxon>
        <taxon>Rickettsiales</taxon>
        <taxon>Candidatus Midichloriaceae</taxon>
        <taxon>Candidatus Fokinia</taxon>
    </lineage>
</organism>
<gene>
    <name evidence="3" type="ORF">Fsol_00180</name>
</gene>
<dbReference type="SUPFAM" id="SSF51344">
    <property type="entry name" value="Epsilon subunit of F1F0-ATP synthase N-terminal domain"/>
    <property type="match status" value="1"/>
</dbReference>
<keyword evidence="1" id="KW-0139">CF(1)</keyword>
<feature type="domain" description="ATP synthase F1 complex delta/epsilon subunit N-terminal" evidence="2">
    <location>
        <begin position="1"/>
        <end position="78"/>
    </location>
</feature>
<dbReference type="InterPro" id="IPR036771">
    <property type="entry name" value="ATPsynth_dsu/esu_N"/>
</dbReference>
<proteinExistence type="predicted"/>
<dbReference type="EMBL" id="CP025989">
    <property type="protein sequence ID" value="AWD32985.1"/>
    <property type="molecule type" value="Genomic_DNA"/>
</dbReference>
<evidence type="ECO:0000259" key="2">
    <source>
        <dbReference type="Pfam" id="PF02823"/>
    </source>
</evidence>
<dbReference type="OrthoDB" id="5294255at2"/>
<accession>A0A2U8BRL9</accession>
<keyword evidence="4" id="KW-1185">Reference proteome</keyword>
<dbReference type="Gene3D" id="2.60.15.10">
    <property type="entry name" value="F0F1 ATP synthase delta/epsilon subunit, N-terminal"/>
    <property type="match status" value="1"/>
</dbReference>
<dbReference type="AlphaFoldDB" id="A0A2U8BRL9"/>
<evidence type="ECO:0000256" key="1">
    <source>
        <dbReference type="ARBA" id="ARBA00023196"/>
    </source>
</evidence>
<dbReference type="KEGG" id="fso:Fsol_00180"/>
<evidence type="ECO:0000313" key="3">
    <source>
        <dbReference type="EMBL" id="AWD32985.1"/>
    </source>
</evidence>
<keyword evidence="1" id="KW-0066">ATP synthesis</keyword>
<dbReference type="InterPro" id="IPR020546">
    <property type="entry name" value="ATP_synth_F1_dsu/esu_N"/>
</dbReference>
<dbReference type="Proteomes" id="UP000244519">
    <property type="component" value="Chromosome"/>
</dbReference>
<evidence type="ECO:0000313" key="4">
    <source>
        <dbReference type="Proteomes" id="UP000244519"/>
    </source>
</evidence>
<dbReference type="GO" id="GO:0045259">
    <property type="term" value="C:proton-transporting ATP synthase complex"/>
    <property type="evidence" value="ECO:0007669"/>
    <property type="project" value="UniProtKB-KW"/>
</dbReference>
<dbReference type="RefSeq" id="WP_108673029.1">
    <property type="nucleotide sequence ID" value="NZ_CP025989.1"/>
</dbReference>
<dbReference type="Pfam" id="PF02823">
    <property type="entry name" value="ATP-synt_DE_N"/>
    <property type="match status" value="1"/>
</dbReference>
<sequence>MRIYISSPHGKIAECTASKVSFASLNGAMEIMDNHENFIAPLVNTNLTVARTDTSDVIAFDVTSGAIKMDNGECLILLELYKTSDSNY</sequence>